<dbReference type="InterPro" id="IPR037196">
    <property type="entry name" value="HSP90_C"/>
</dbReference>
<dbReference type="Gene3D" id="3.40.50.11260">
    <property type="match status" value="1"/>
</dbReference>
<dbReference type="SUPFAM" id="SSF110942">
    <property type="entry name" value="HSP90 C-terminal domain"/>
    <property type="match status" value="1"/>
</dbReference>
<dbReference type="InterPro" id="IPR020575">
    <property type="entry name" value="Hsp90_N"/>
</dbReference>
<comment type="function">
    <text evidence="8">Molecular chaperone. Has ATPase activity.</text>
</comment>
<dbReference type="InterPro" id="IPR036890">
    <property type="entry name" value="HATPase_C_sf"/>
</dbReference>
<dbReference type="PRINTS" id="PR00775">
    <property type="entry name" value="HEATSHOCK90"/>
</dbReference>
<dbReference type="OrthoDB" id="9802640at2"/>
<evidence type="ECO:0000256" key="8">
    <source>
        <dbReference type="HAMAP-Rule" id="MF_00505"/>
    </source>
</evidence>
<dbReference type="RefSeq" id="WP_126071636.1">
    <property type="nucleotide sequence ID" value="NZ_CP026513.1"/>
</dbReference>
<keyword evidence="11" id="KW-1185">Reference proteome</keyword>
<feature type="binding site" evidence="9">
    <location>
        <position position="95"/>
    </location>
    <ligand>
        <name>ATP</name>
        <dbReference type="ChEBI" id="CHEBI:30616"/>
    </ligand>
</feature>
<dbReference type="InterPro" id="IPR020568">
    <property type="entry name" value="Ribosomal_Su5_D2-typ_SF"/>
</dbReference>
<dbReference type="SUPFAM" id="SSF54211">
    <property type="entry name" value="Ribosomal protein S5 domain 2-like"/>
    <property type="match status" value="1"/>
</dbReference>
<comment type="subunit">
    <text evidence="8">Homodimer.</text>
</comment>
<reference evidence="10 11" key="1">
    <citation type="journal article" date="2018" name="Genome Biol. Evol.">
        <title>Partnering With a Pest: Genomes of Hemlock Woolly Adelgid Symbionts Reveal Atypical Nutritional Provisioning Patterns in Dual-Obligate Bacteria.</title>
        <authorList>
            <person name="Weglarz K.M."/>
            <person name="Havill N.P."/>
            <person name="Burke G.R."/>
            <person name="von Dohlen C.D."/>
        </authorList>
    </citation>
    <scope>NUCLEOTIDE SEQUENCE [LARGE SCALE GENOMIC DNA]</scope>
    <source>
        <strain evidence="10">ENA</strain>
    </source>
</reference>
<feature type="binding site" evidence="9">
    <location>
        <position position="36"/>
    </location>
    <ligand>
        <name>ATP</name>
        <dbReference type="ChEBI" id="CHEBI:30616"/>
    </ligand>
</feature>
<evidence type="ECO:0000256" key="5">
    <source>
        <dbReference type="ARBA" id="ARBA00022840"/>
    </source>
</evidence>
<comment type="subcellular location">
    <subcellularLocation>
        <location evidence="1 8">Cytoplasm</location>
    </subcellularLocation>
</comment>
<feature type="binding site" evidence="9">
    <location>
        <position position="87"/>
    </location>
    <ligand>
        <name>ATP</name>
        <dbReference type="ChEBI" id="CHEBI:30616"/>
    </ligand>
</feature>
<evidence type="ECO:0000256" key="4">
    <source>
        <dbReference type="ARBA" id="ARBA00022741"/>
    </source>
</evidence>
<evidence type="ECO:0000256" key="2">
    <source>
        <dbReference type="ARBA" id="ARBA00008239"/>
    </source>
</evidence>
<feature type="binding site" evidence="9">
    <location>
        <begin position="102"/>
        <end position="103"/>
    </location>
    <ligand>
        <name>ATP</name>
        <dbReference type="ChEBI" id="CHEBI:30616"/>
    </ligand>
</feature>
<dbReference type="Gene3D" id="3.30.230.80">
    <property type="match status" value="1"/>
</dbReference>
<dbReference type="GO" id="GO:0005737">
    <property type="term" value="C:cytoplasm"/>
    <property type="evidence" value="ECO:0007669"/>
    <property type="project" value="UniProtKB-SubCell"/>
</dbReference>
<dbReference type="Pfam" id="PF00183">
    <property type="entry name" value="HSP90"/>
    <property type="match status" value="1"/>
</dbReference>
<evidence type="ECO:0000256" key="6">
    <source>
        <dbReference type="ARBA" id="ARBA00023016"/>
    </source>
</evidence>
<dbReference type="HAMAP" id="MF_00505">
    <property type="entry name" value="HSP90"/>
    <property type="match status" value="1"/>
</dbReference>
<dbReference type="PROSITE" id="PS00298">
    <property type="entry name" value="HSP90"/>
    <property type="match status" value="1"/>
</dbReference>
<proteinExistence type="inferred from homology"/>
<dbReference type="GO" id="GO:0140662">
    <property type="term" value="F:ATP-dependent protein folding chaperone"/>
    <property type="evidence" value="ECO:0007669"/>
    <property type="project" value="InterPro"/>
</dbReference>
<keyword evidence="5 8" id="KW-0067">ATP-binding</keyword>
<dbReference type="GO" id="GO:0051082">
    <property type="term" value="F:unfolded protein binding"/>
    <property type="evidence" value="ECO:0007669"/>
    <property type="project" value="UniProtKB-UniRule"/>
</dbReference>
<feature type="region of interest" description="C" evidence="8">
    <location>
        <begin position="553"/>
        <end position="625"/>
    </location>
</feature>
<dbReference type="InterPro" id="IPR001404">
    <property type="entry name" value="Hsp90_fam"/>
</dbReference>
<dbReference type="EMBL" id="CP026513">
    <property type="protein sequence ID" value="AZP36364.1"/>
    <property type="molecule type" value="Genomic_DNA"/>
</dbReference>
<dbReference type="KEGG" id="aade:C3B56_00277"/>
<name>A0A3Q9CPF3_9ENTR</name>
<sequence length="625" mass="73688">MKEKNIKTYGFKTEIKQLLNIMIHSLYSNKEIFLRELISNSSDAIDKLRFNSISNPNLYKKIDKPLIKISIDDKKKILKIEDNGIGMTKEEVINNLGTIAKSGTKEFIESLNKKENKKNNMIGKFGVGFYSSFMVANKVSVYTKSALNEQEAIFWVSKGEGEYSIETTKKKNNGTEINLYLRPEELHFLNYNVIENIINKYSNHISIPIKMEIKDKKNKKKEWKKINKAKALWIINKNNISKENYIDFYKNKFNEIDEPLIWSHNFVEGKFEYINLIYIPSTLPRQIWNKDYKGELKLYVQRVFIMEDVKQFLPYYLRFIKGIIDSNDLPLNVSREILQNNNIIKNIRLSLTKRIINMIKKLSKDENKFKIFWNKFGLILKEGVVEDLINKKDIINLLRFSSSFNKDDSTKIISLKDYVSRMKTNQDKIYFITADNFKSAKNSPHLELFYKEKIEVLLLFDRIDEWVINNIIEFEGKKFQSISISDDSLEKLINKSKKIDKNEKNYFLNFLNRIKIILKNKVKDIKINYNIVDTNPVMIKTDINDISTQMSKLLKSVGQKSPKIKYILEINPNNKLIQKICKIKDDKIFKNWIEFLLNQALLIEQGYLNNPNKFIKIINKLLLIK</sequence>
<comment type="similarity">
    <text evidence="2 8">Belongs to the heat shock protein 90 family.</text>
</comment>
<gene>
    <name evidence="8 10" type="primary">htpG</name>
    <name evidence="10" type="ORF">C3B56_00277</name>
</gene>
<dbReference type="FunFam" id="3.30.565.10:FF:000009">
    <property type="entry name" value="Molecular chaperone HtpG"/>
    <property type="match status" value="1"/>
</dbReference>
<dbReference type="InterPro" id="IPR019805">
    <property type="entry name" value="Heat_shock_protein_90_CS"/>
</dbReference>
<protein>
    <recommendedName>
        <fullName evidence="8">Chaperone protein HtpG</fullName>
    </recommendedName>
    <alternativeName>
        <fullName evidence="8">Heat shock protein HtpG</fullName>
    </alternativeName>
    <alternativeName>
        <fullName evidence="8">High temperature protein G</fullName>
    </alternativeName>
</protein>
<dbReference type="AlphaFoldDB" id="A0A3Q9CPF3"/>
<organism evidence="10 11">
    <name type="scientific">Candidatus Annandia adelgestsuga</name>
    <dbReference type="NCBI Taxonomy" id="1302411"/>
    <lineage>
        <taxon>Bacteria</taxon>
        <taxon>Pseudomonadati</taxon>
        <taxon>Pseudomonadota</taxon>
        <taxon>Gammaproteobacteria</taxon>
        <taxon>Enterobacterales</taxon>
        <taxon>Enterobacteriaceae</taxon>
        <taxon>Candidatus Annandia</taxon>
    </lineage>
</organism>
<evidence type="ECO:0000256" key="3">
    <source>
        <dbReference type="ARBA" id="ARBA00022490"/>
    </source>
</evidence>
<dbReference type="Proteomes" id="UP000274458">
    <property type="component" value="Chromosome"/>
</dbReference>
<dbReference type="CDD" id="cd16927">
    <property type="entry name" value="HATPase_Hsp90-like"/>
    <property type="match status" value="1"/>
</dbReference>
<accession>A0A3Q9CPF3</accession>
<dbReference type="NCBIfam" id="NF003555">
    <property type="entry name" value="PRK05218.1"/>
    <property type="match status" value="1"/>
</dbReference>
<dbReference type="Pfam" id="PF13589">
    <property type="entry name" value="HATPase_c_3"/>
    <property type="match status" value="1"/>
</dbReference>
<dbReference type="GO" id="GO:0016887">
    <property type="term" value="F:ATP hydrolysis activity"/>
    <property type="evidence" value="ECO:0007669"/>
    <property type="project" value="InterPro"/>
</dbReference>
<dbReference type="GO" id="GO:0005524">
    <property type="term" value="F:ATP binding"/>
    <property type="evidence" value="ECO:0007669"/>
    <property type="project" value="UniProtKB-UniRule"/>
</dbReference>
<dbReference type="Gene3D" id="1.20.120.790">
    <property type="entry name" value="Heat shock protein 90, C-terminal domain"/>
    <property type="match status" value="1"/>
</dbReference>
<keyword evidence="4 8" id="KW-0547">Nucleotide-binding</keyword>
<keyword evidence="3 8" id="KW-0963">Cytoplasm</keyword>
<feature type="binding site" evidence="9">
    <location>
        <position position="101"/>
    </location>
    <ligand>
        <name>ATP</name>
        <dbReference type="ChEBI" id="CHEBI:30616"/>
    </ligand>
</feature>
<feature type="binding site" evidence="9">
    <location>
        <position position="175"/>
    </location>
    <ligand>
        <name>ATP</name>
        <dbReference type="ChEBI" id="CHEBI:30616"/>
    </ligand>
</feature>
<feature type="binding site" evidence="9">
    <location>
        <position position="335"/>
    </location>
    <ligand>
        <name>ATP</name>
        <dbReference type="ChEBI" id="CHEBI:30616"/>
    </ligand>
</feature>
<comment type="caution">
    <text evidence="8">Lacks conserved residue(s) required for the propagation of feature annotation.</text>
</comment>
<evidence type="ECO:0000313" key="10">
    <source>
        <dbReference type="EMBL" id="AZP36364.1"/>
    </source>
</evidence>
<evidence type="ECO:0000256" key="1">
    <source>
        <dbReference type="ARBA" id="ARBA00004496"/>
    </source>
</evidence>
<feature type="region of interest" description="A; substrate-binding" evidence="8">
    <location>
        <begin position="1"/>
        <end position="335"/>
    </location>
</feature>
<evidence type="ECO:0000256" key="7">
    <source>
        <dbReference type="ARBA" id="ARBA00023186"/>
    </source>
</evidence>
<dbReference type="PIRSF" id="PIRSF002583">
    <property type="entry name" value="Hsp90"/>
    <property type="match status" value="1"/>
</dbReference>
<feature type="binding site" evidence="9">
    <location>
        <position position="82"/>
    </location>
    <ligand>
        <name>ATP</name>
        <dbReference type="ChEBI" id="CHEBI:30616"/>
    </ligand>
</feature>
<keyword evidence="6 8" id="KW-0346">Stress response</keyword>
<keyword evidence="7 8" id="KW-0143">Chaperone</keyword>
<dbReference type="Gene3D" id="3.30.565.10">
    <property type="entry name" value="Histidine kinase-like ATPase, C-terminal domain"/>
    <property type="match status" value="1"/>
</dbReference>
<evidence type="ECO:0000313" key="11">
    <source>
        <dbReference type="Proteomes" id="UP000274458"/>
    </source>
</evidence>
<dbReference type="SUPFAM" id="SSF55874">
    <property type="entry name" value="ATPase domain of HSP90 chaperone/DNA topoisomerase II/histidine kinase"/>
    <property type="match status" value="1"/>
</dbReference>
<feature type="binding site" evidence="9">
    <location>
        <position position="40"/>
    </location>
    <ligand>
        <name>ATP</name>
        <dbReference type="ChEBI" id="CHEBI:30616"/>
    </ligand>
</feature>
<dbReference type="PANTHER" id="PTHR11528">
    <property type="entry name" value="HEAT SHOCK PROTEIN 90 FAMILY MEMBER"/>
    <property type="match status" value="1"/>
</dbReference>
<evidence type="ECO:0000256" key="9">
    <source>
        <dbReference type="PIRSR" id="PIRSR002583-1"/>
    </source>
</evidence>